<reference evidence="4" key="1">
    <citation type="submission" date="2022-11" db="UniProtKB">
        <authorList>
            <consortium name="WormBaseParasite"/>
        </authorList>
    </citation>
    <scope>IDENTIFICATION</scope>
</reference>
<evidence type="ECO:0000313" key="4">
    <source>
        <dbReference type="WBParaSite" id="PDA_v2.g16031.t1"/>
    </source>
</evidence>
<evidence type="ECO:0000256" key="1">
    <source>
        <dbReference type="SAM" id="Coils"/>
    </source>
</evidence>
<evidence type="ECO:0000313" key="3">
    <source>
        <dbReference type="Proteomes" id="UP000887578"/>
    </source>
</evidence>
<feature type="chain" id="PRO_5037916248" evidence="2">
    <location>
        <begin position="21"/>
        <end position="379"/>
    </location>
</feature>
<proteinExistence type="predicted"/>
<dbReference type="AlphaFoldDB" id="A0A914PJT9"/>
<keyword evidence="1" id="KW-0175">Coiled coil</keyword>
<dbReference type="Proteomes" id="UP000887578">
    <property type="component" value="Unplaced"/>
</dbReference>
<sequence>MKSLNLFITFLFLIFIKSGATYFAIVFNKNGTKFSSTLEPKFADKINKTCEGYSTTTTLNNEKWESVIEDGDLRIIFQCSDESNGDKIRLLSNYIKSLERNRPKRWYQEPQPNNFTCKDSYGRYIPMPLGVQRCYIQHHSIVKDSVNQIYNYTQESGTFAKPSYNISEYSCGDSYTWKPYSPTTSDTNILNDQECAVKVSLTTMHFFCCCYSNGEQCSAIGNLTGHGLTCPQLSMNSSLTIVNETSNKYEETENIEERINAENLLLQEQCHIRISVKRPKREPKLETSISLIKNDDKICEEMFNKIPMNQNCLHFERQCYTDIDDELIYCCRFKYSGKLDASSSEDKILSIHSVYGNFVFDELKLTVIVSFGKLWPTGV</sequence>
<name>A0A914PJT9_9BILA</name>
<protein>
    <submittedName>
        <fullName evidence="4">Uncharacterized protein</fullName>
    </submittedName>
</protein>
<keyword evidence="3" id="KW-1185">Reference proteome</keyword>
<dbReference type="WBParaSite" id="PDA_v2.g16031.t1">
    <property type="protein sequence ID" value="PDA_v2.g16031.t1"/>
    <property type="gene ID" value="PDA_v2.g16031"/>
</dbReference>
<accession>A0A914PJT9</accession>
<feature type="signal peptide" evidence="2">
    <location>
        <begin position="1"/>
        <end position="20"/>
    </location>
</feature>
<feature type="coiled-coil region" evidence="1">
    <location>
        <begin position="242"/>
        <end position="269"/>
    </location>
</feature>
<keyword evidence="2" id="KW-0732">Signal</keyword>
<organism evidence="3 4">
    <name type="scientific">Panagrolaimus davidi</name>
    <dbReference type="NCBI Taxonomy" id="227884"/>
    <lineage>
        <taxon>Eukaryota</taxon>
        <taxon>Metazoa</taxon>
        <taxon>Ecdysozoa</taxon>
        <taxon>Nematoda</taxon>
        <taxon>Chromadorea</taxon>
        <taxon>Rhabditida</taxon>
        <taxon>Tylenchina</taxon>
        <taxon>Panagrolaimomorpha</taxon>
        <taxon>Panagrolaimoidea</taxon>
        <taxon>Panagrolaimidae</taxon>
        <taxon>Panagrolaimus</taxon>
    </lineage>
</organism>
<evidence type="ECO:0000256" key="2">
    <source>
        <dbReference type="SAM" id="SignalP"/>
    </source>
</evidence>